<dbReference type="GeneID" id="77399660"/>
<feature type="domain" description="Helicase C-terminal" evidence="4">
    <location>
        <begin position="272"/>
        <end position="426"/>
    </location>
</feature>
<dbReference type="RefSeq" id="WP_013295703.1">
    <property type="nucleotide sequence ID" value="NC_014408.1"/>
</dbReference>
<dbReference type="OrthoDB" id="36796at2157"/>
<dbReference type="KEGG" id="mmg:MTBMA_c08840"/>
<gene>
    <name evidence="5" type="ordered locus">MTBMA_c08840</name>
</gene>
<dbReference type="GO" id="GO:0006289">
    <property type="term" value="P:nucleotide-excision repair"/>
    <property type="evidence" value="ECO:0007669"/>
    <property type="project" value="TreeGrafter"/>
</dbReference>
<dbReference type="PROSITE" id="PS51192">
    <property type="entry name" value="HELICASE_ATP_BIND_1"/>
    <property type="match status" value="1"/>
</dbReference>
<dbReference type="GO" id="GO:0005524">
    <property type="term" value="F:ATP binding"/>
    <property type="evidence" value="ECO:0007669"/>
    <property type="project" value="UniProtKB-KW"/>
</dbReference>
<feature type="domain" description="Helicase ATP-binding" evidence="3">
    <location>
        <begin position="61"/>
        <end position="240"/>
    </location>
</feature>
<dbReference type="PROSITE" id="PS51194">
    <property type="entry name" value="HELICASE_CTER"/>
    <property type="match status" value="1"/>
</dbReference>
<evidence type="ECO:0000259" key="3">
    <source>
        <dbReference type="PROSITE" id="PS51192"/>
    </source>
</evidence>
<dbReference type="STRING" id="79929.MTBMA_c08840"/>
<dbReference type="GeneID" id="9704592"/>
<accession>D9PW81</accession>
<dbReference type="GO" id="GO:0003676">
    <property type="term" value="F:nucleic acid binding"/>
    <property type="evidence" value="ECO:0007669"/>
    <property type="project" value="InterPro"/>
</dbReference>
<dbReference type="CDD" id="cd18797">
    <property type="entry name" value="SF2_C_Hrq"/>
    <property type="match status" value="1"/>
</dbReference>
<reference evidence="5 6" key="2">
    <citation type="journal article" date="2010" name="J. Bacteriol.">
        <title>Complete genome sequence of Methanothermobacter marburgensis, a methanoarchaeon model organism.</title>
        <authorList>
            <person name="Liesegang H."/>
            <person name="Kaster A.K."/>
            <person name="Wiezer A."/>
            <person name="Goenrich M."/>
            <person name="Wollherr A."/>
            <person name="Seedorf H."/>
            <person name="Gottschalk G."/>
            <person name="Thauer R.K."/>
        </authorList>
    </citation>
    <scope>NUCLEOTIDE SEQUENCE [LARGE SCALE GENOMIC DNA]</scope>
    <source>
        <strain evidence="6">ATCC BAA-927 / DSM 2133 / JCM 14651 / NBRC 100331 / OCM 82 / Marburg</strain>
    </source>
</reference>
<dbReference type="Proteomes" id="UP000000345">
    <property type="component" value="Chromosome"/>
</dbReference>
<dbReference type="Pfam" id="PF00270">
    <property type="entry name" value="DEAD"/>
    <property type="match status" value="1"/>
</dbReference>
<dbReference type="PATRIC" id="fig|79929.8.peg.864"/>
<keyword evidence="2" id="KW-0067">ATP-binding</keyword>
<dbReference type="PANTHER" id="PTHR47957:SF3">
    <property type="entry name" value="ATP-DEPENDENT HELICASE HRQ1"/>
    <property type="match status" value="1"/>
</dbReference>
<dbReference type="AlphaFoldDB" id="D9PW81"/>
<dbReference type="PANTHER" id="PTHR47957">
    <property type="entry name" value="ATP-DEPENDENT HELICASE HRQ1"/>
    <property type="match status" value="1"/>
</dbReference>
<name>D9PW81_METTM</name>
<dbReference type="Pfam" id="PF00271">
    <property type="entry name" value="Helicase_C"/>
    <property type="match status" value="1"/>
</dbReference>
<dbReference type="Gene3D" id="3.40.50.300">
    <property type="entry name" value="P-loop containing nucleotide triphosphate hydrolases"/>
    <property type="match status" value="2"/>
</dbReference>
<dbReference type="SMART" id="SM00490">
    <property type="entry name" value="HELICc"/>
    <property type="match status" value="1"/>
</dbReference>
<reference key="1">
    <citation type="submission" date="2009-08" db="EMBL/GenBank/DDBJ databases">
        <title>The genome sequence of Methanothermobacter marburgensis.</title>
        <authorList>
            <person name="Kaster A."/>
            <person name="Seedorf H."/>
            <person name="Goenrich M."/>
            <person name="Wiezer A."/>
            <person name="Liesegang H."/>
            <person name="Thauer R."/>
            <person name="Gottschalk G."/>
        </authorList>
    </citation>
    <scope>NUCLEOTIDE SEQUENCE</scope>
    <source>
        <strain>Marburg</strain>
    </source>
</reference>
<dbReference type="HOGENOM" id="CLU_000809_3_2_2"/>
<dbReference type="CDD" id="cd17923">
    <property type="entry name" value="DEXHc_Hrq1-like"/>
    <property type="match status" value="1"/>
</dbReference>
<evidence type="ECO:0000313" key="6">
    <source>
        <dbReference type="Proteomes" id="UP000000345"/>
    </source>
</evidence>
<dbReference type="InterPro" id="IPR018973">
    <property type="entry name" value="MZB"/>
</dbReference>
<sequence>MVKRVLERFTRDWRFRDAVEHVETVPARRAEYAEVKDLPENIMEYLEGNGIRLYRHQAEALEAIREGRNILITTPTASGKTLAFNLPIMETLTLDGSATALYIYPAKALSRDQLKVLRHLESELGITLNPATYDGDTPREMRPWIRENSRAVLTNPHQLHRILPWHHQWRRFYSNLRYVVIDEAHQYRGVFGSSVALLIRRLRRICRHYGSDPRFILASATLANPEEFSGKLTGLDFHVISGDTSPSGPRHFVLYNPYSKRGDPSAHLETSSILTYLVLRGVQTLCFTVSRKMAELVTRWTREQLDRENRKLIDRVTSYRAGYLADQRRMIESGLRSGKLLGVTTTNALELGIDIGSLDAVIISGYPGTMISTWQQAGRAGRNRNDSLVILVAFENPLDQYIMKNPSFIFERPHENAIINPENRLILRNHTACAASELPLTLDDFLDHDFSMAVAGEMLEEGELEISQEGLVCSTDPHFRYGLDDISSDTFTVICEGRTLETMSRSQAYREAHEGAVLMNHGNTYIVRDFDLQKRRITVERRDVEYHTSVLRETELRVIRKLRRRRVGSLEVNFGEVEVTEHYTGYRVMNYSRVLGKRDLELPPIRFRTRALWFTVPETLRKRVEGEYGDDETFEGGLHGAEHALIALFPLHVLCDRMDIGGLSTPWHQDTQEATVFIYDGFEGGIGLAEKGVEVFEDLLRSTLELVSSCGCSDGCPSCIYSPKCGNDNSPLHRDATVMILEHLMGMVSGDAKEESSEEAPAVLEEVELLCSEGRLSDAKLKLHEILEEEPENAGACYLMGAILREQGEAEMADYFHERARNGMN</sequence>
<evidence type="ECO:0000256" key="2">
    <source>
        <dbReference type="ARBA" id="ARBA00022840"/>
    </source>
</evidence>
<proteinExistence type="predicted"/>
<dbReference type="InterPro" id="IPR027417">
    <property type="entry name" value="P-loop_NTPase"/>
</dbReference>
<keyword evidence="5" id="KW-0378">Hydrolase</keyword>
<dbReference type="InterPro" id="IPR011545">
    <property type="entry name" value="DEAD/DEAH_box_helicase_dom"/>
</dbReference>
<dbReference type="EMBL" id="CP001710">
    <property type="protein sequence ID" value="ADL58479.1"/>
    <property type="molecule type" value="Genomic_DNA"/>
</dbReference>
<dbReference type="SUPFAM" id="SSF52540">
    <property type="entry name" value="P-loop containing nucleoside triphosphate hydrolases"/>
    <property type="match status" value="1"/>
</dbReference>
<keyword evidence="6" id="KW-1185">Reference proteome</keyword>
<dbReference type="GO" id="GO:0036297">
    <property type="term" value="P:interstrand cross-link repair"/>
    <property type="evidence" value="ECO:0007669"/>
    <property type="project" value="TreeGrafter"/>
</dbReference>
<dbReference type="Gene3D" id="1.25.40.10">
    <property type="entry name" value="Tetratricopeptide repeat domain"/>
    <property type="match status" value="1"/>
</dbReference>
<dbReference type="InterPro" id="IPR011990">
    <property type="entry name" value="TPR-like_helical_dom_sf"/>
</dbReference>
<dbReference type="Pfam" id="PF09369">
    <property type="entry name" value="MZB"/>
    <property type="match status" value="1"/>
</dbReference>
<evidence type="ECO:0000256" key="1">
    <source>
        <dbReference type="ARBA" id="ARBA00022741"/>
    </source>
</evidence>
<dbReference type="PaxDb" id="79929-MTBMA_c08840"/>
<evidence type="ECO:0000313" key="5">
    <source>
        <dbReference type="EMBL" id="ADL58479.1"/>
    </source>
</evidence>
<keyword evidence="1" id="KW-0547">Nucleotide-binding</keyword>
<dbReference type="GO" id="GO:0043138">
    <property type="term" value="F:3'-5' DNA helicase activity"/>
    <property type="evidence" value="ECO:0007669"/>
    <property type="project" value="TreeGrafter"/>
</dbReference>
<dbReference type="InterPro" id="IPR001650">
    <property type="entry name" value="Helicase_C-like"/>
</dbReference>
<dbReference type="InterPro" id="IPR014001">
    <property type="entry name" value="Helicase_ATP-bd"/>
</dbReference>
<evidence type="ECO:0000259" key="4">
    <source>
        <dbReference type="PROSITE" id="PS51194"/>
    </source>
</evidence>
<keyword evidence="5" id="KW-0347">Helicase</keyword>
<protein>
    <submittedName>
        <fullName evidence="5">Predicted helicase</fullName>
    </submittedName>
</protein>
<organism evidence="5 6">
    <name type="scientific">Methanothermobacter marburgensis (strain ATCC BAA-927 / DSM 2133 / JCM 14651 / NBRC 100331 / OCM 82 / Marburg)</name>
    <name type="common">Methanobacterium thermoautotrophicum</name>
    <dbReference type="NCBI Taxonomy" id="79929"/>
    <lineage>
        <taxon>Archaea</taxon>
        <taxon>Methanobacteriati</taxon>
        <taxon>Methanobacteriota</taxon>
        <taxon>Methanomada group</taxon>
        <taxon>Methanobacteria</taxon>
        <taxon>Methanobacteriales</taxon>
        <taxon>Methanobacteriaceae</taxon>
        <taxon>Methanothermobacter</taxon>
    </lineage>
</organism>
<dbReference type="SMART" id="SM00487">
    <property type="entry name" value="DEXDc"/>
    <property type="match status" value="1"/>
</dbReference>